<proteinExistence type="predicted"/>
<reference evidence="1 2" key="1">
    <citation type="submission" date="2024-11" db="EMBL/GenBank/DDBJ databases">
        <title>Chromosome-level genome assembly of the freshwater bivalve Anodonta woodiana.</title>
        <authorList>
            <person name="Chen X."/>
        </authorList>
    </citation>
    <scope>NUCLEOTIDE SEQUENCE [LARGE SCALE GENOMIC DNA]</scope>
    <source>
        <strain evidence="1">MN2024</strain>
        <tissue evidence="1">Gills</tissue>
    </source>
</reference>
<dbReference type="Proteomes" id="UP001634394">
    <property type="component" value="Unassembled WGS sequence"/>
</dbReference>
<feature type="non-terminal residue" evidence="1">
    <location>
        <position position="49"/>
    </location>
</feature>
<evidence type="ECO:0000313" key="2">
    <source>
        <dbReference type="Proteomes" id="UP001634394"/>
    </source>
</evidence>
<keyword evidence="2" id="KW-1185">Reference proteome</keyword>
<protein>
    <submittedName>
        <fullName evidence="1">Uncharacterized protein</fullName>
    </submittedName>
</protein>
<accession>A0ABD3XCW6</accession>
<feature type="non-terminal residue" evidence="1">
    <location>
        <position position="1"/>
    </location>
</feature>
<dbReference type="EMBL" id="JBJQND010000003">
    <property type="protein sequence ID" value="KAL3882703.1"/>
    <property type="molecule type" value="Genomic_DNA"/>
</dbReference>
<evidence type="ECO:0000313" key="1">
    <source>
        <dbReference type="EMBL" id="KAL3882703.1"/>
    </source>
</evidence>
<dbReference type="AlphaFoldDB" id="A0ABD3XCW6"/>
<organism evidence="1 2">
    <name type="scientific">Sinanodonta woodiana</name>
    <name type="common">Chinese pond mussel</name>
    <name type="synonym">Anodonta woodiana</name>
    <dbReference type="NCBI Taxonomy" id="1069815"/>
    <lineage>
        <taxon>Eukaryota</taxon>
        <taxon>Metazoa</taxon>
        <taxon>Spiralia</taxon>
        <taxon>Lophotrochozoa</taxon>
        <taxon>Mollusca</taxon>
        <taxon>Bivalvia</taxon>
        <taxon>Autobranchia</taxon>
        <taxon>Heteroconchia</taxon>
        <taxon>Palaeoheterodonta</taxon>
        <taxon>Unionida</taxon>
        <taxon>Unionoidea</taxon>
        <taxon>Unionidae</taxon>
        <taxon>Unioninae</taxon>
        <taxon>Sinanodonta</taxon>
    </lineage>
</organism>
<name>A0ABD3XCW6_SINWO</name>
<gene>
    <name evidence="1" type="ORF">ACJMK2_029016</name>
</gene>
<sequence length="49" mass="5090">GQGEVSVCLIDLAFTTGADVVPELGSIVPLLLSIIRPEDLNDVAMCCTT</sequence>
<comment type="caution">
    <text evidence="1">The sequence shown here is derived from an EMBL/GenBank/DDBJ whole genome shotgun (WGS) entry which is preliminary data.</text>
</comment>